<reference evidence="5 6" key="1">
    <citation type="submission" date="2017-02" db="EMBL/GenBank/DDBJ databases">
        <authorList>
            <person name="Peterson S.W."/>
        </authorList>
    </citation>
    <scope>NUCLEOTIDE SEQUENCE [LARGE SCALE GENOMIC DNA]</scope>
    <source>
        <strain evidence="5 6">ATCC 43324</strain>
    </source>
</reference>
<dbReference type="SMART" id="SM00825">
    <property type="entry name" value="PKS_KS"/>
    <property type="match status" value="1"/>
</dbReference>
<evidence type="ECO:0000313" key="6">
    <source>
        <dbReference type="Proteomes" id="UP000190065"/>
    </source>
</evidence>
<dbReference type="NCBIfam" id="NF006617">
    <property type="entry name" value="PRK09184.1"/>
    <property type="match status" value="1"/>
</dbReference>
<dbReference type="InterPro" id="IPR014031">
    <property type="entry name" value="Ketoacyl_synth_C"/>
</dbReference>
<comment type="similarity">
    <text evidence="1">Belongs to the thiolase-like superfamily. Beta-ketoacyl-ACP synthases family.</text>
</comment>
<dbReference type="EMBL" id="FUXK01000001">
    <property type="protein sequence ID" value="SJZ42712.1"/>
    <property type="molecule type" value="Genomic_DNA"/>
</dbReference>
<dbReference type="InterPro" id="IPR016039">
    <property type="entry name" value="Thiolase-like"/>
</dbReference>
<protein>
    <submittedName>
        <fullName evidence="5">3-oxoacyl-[acyl-carrier-protein] synthase-1</fullName>
    </submittedName>
</protein>
<sequence>MVYQVAHNIVSPLGFSTEENYVSVLKGQSMLRPYAPGTRMHDACCASLFSEEQWQMLMLEGMTRFESLAIQSIQRALKQVPIDLHSPRIVFILSTTKGNIELLSCSEDEQKRIEPGLAAAHIAHYFGFKTEPIVVCNACISGASALILAQRLLQTNAYDTAVVCGVDVQSPFILSGFHAFHALSLQPCRPFDAERLGLNLGEGAATMVLQHGGIVSSKQPLWALMAGSIHNDAYHISAPSKQGEGAYLALCDVVAGQEADALAVINAHGTATFFNDQMESMAIMRAGLSQVPVNALKGTYGHTLGCAGVLETVLTAFALEQHTLLGTRGFHALGVSGKIHVQADTISTQKQAFVKMLSGFGGCNAALRMERLQPKHDAVATVLRPDVRVMHELILSPQRCICDGKAIAFGANEDEPLTALYKTHLESYPKFYKMDGLSKLGFVASALLLQAEAHEDAFAGSRRGIVFFNQSSSISTDKCYYATIADAENYYPSPAHFVYTLPNIVTGEVAIHWQCHGETSFYCWEKRSEKLFNEVVAATFAGTNLDSLLTGWLDYWSEDRYEAHLFIIQRTPKEHSNDMEELVLELKKAIIKALNLEEMTPEDIDADAPLFGDEGLGLDSIDALELIVLLEKNYGIKLENPAAGKEIFKSVATIAAYVQQHRTR</sequence>
<dbReference type="GO" id="GO:0004315">
    <property type="term" value="F:3-oxoacyl-[acyl-carrier-protein] synthase activity"/>
    <property type="evidence" value="ECO:0007669"/>
    <property type="project" value="TreeGrafter"/>
</dbReference>
<dbReference type="PROSITE" id="PS52004">
    <property type="entry name" value="KS3_2"/>
    <property type="match status" value="1"/>
</dbReference>
<dbReference type="PANTHER" id="PTHR11712">
    <property type="entry name" value="POLYKETIDE SYNTHASE-RELATED"/>
    <property type="match status" value="1"/>
</dbReference>
<dbReference type="eggNOG" id="COG0304">
    <property type="taxonomic scope" value="Bacteria"/>
</dbReference>
<dbReference type="InterPro" id="IPR036736">
    <property type="entry name" value="ACP-like_sf"/>
</dbReference>
<dbReference type="InterPro" id="IPR014030">
    <property type="entry name" value="Ketoacyl_synth_N"/>
</dbReference>
<name>A0A1T4KJV1_9BACT</name>
<evidence type="ECO:0000259" key="3">
    <source>
        <dbReference type="PROSITE" id="PS50075"/>
    </source>
</evidence>
<dbReference type="Pfam" id="PF00550">
    <property type="entry name" value="PP-binding"/>
    <property type="match status" value="1"/>
</dbReference>
<dbReference type="GO" id="GO:0006633">
    <property type="term" value="P:fatty acid biosynthetic process"/>
    <property type="evidence" value="ECO:0007669"/>
    <property type="project" value="TreeGrafter"/>
</dbReference>
<dbReference type="GO" id="GO:0005829">
    <property type="term" value="C:cytosol"/>
    <property type="evidence" value="ECO:0007669"/>
    <property type="project" value="TreeGrafter"/>
</dbReference>
<evidence type="ECO:0000313" key="5">
    <source>
        <dbReference type="EMBL" id="SJZ42712.1"/>
    </source>
</evidence>
<evidence type="ECO:0000259" key="4">
    <source>
        <dbReference type="PROSITE" id="PS52004"/>
    </source>
</evidence>
<dbReference type="AlphaFoldDB" id="A0A1T4KJV1"/>
<dbReference type="Pfam" id="PF02801">
    <property type="entry name" value="Ketoacyl-synt_C"/>
    <property type="match status" value="1"/>
</dbReference>
<dbReference type="STRING" id="28136.SAMN02745202_00087"/>
<dbReference type="Gene3D" id="1.10.1200.10">
    <property type="entry name" value="ACP-like"/>
    <property type="match status" value="1"/>
</dbReference>
<gene>
    <name evidence="5" type="ORF">SAMN02745202_00087</name>
</gene>
<accession>A0A1T4KJV1</accession>
<proteinExistence type="inferred from homology"/>
<dbReference type="SUPFAM" id="SSF53901">
    <property type="entry name" value="Thiolase-like"/>
    <property type="match status" value="1"/>
</dbReference>
<dbReference type="SUPFAM" id="SSF47336">
    <property type="entry name" value="ACP-like"/>
    <property type="match status" value="1"/>
</dbReference>
<dbReference type="InterPro" id="IPR000794">
    <property type="entry name" value="Beta-ketoacyl_synthase"/>
</dbReference>
<evidence type="ECO:0000256" key="1">
    <source>
        <dbReference type="ARBA" id="ARBA00008467"/>
    </source>
</evidence>
<dbReference type="Proteomes" id="UP000190065">
    <property type="component" value="Unassembled WGS sequence"/>
</dbReference>
<dbReference type="PROSITE" id="PS50075">
    <property type="entry name" value="CARRIER"/>
    <property type="match status" value="1"/>
</dbReference>
<organism evidence="5 6">
    <name type="scientific">Segatella oulorum</name>
    <dbReference type="NCBI Taxonomy" id="28136"/>
    <lineage>
        <taxon>Bacteria</taxon>
        <taxon>Pseudomonadati</taxon>
        <taxon>Bacteroidota</taxon>
        <taxon>Bacteroidia</taxon>
        <taxon>Bacteroidales</taxon>
        <taxon>Prevotellaceae</taxon>
        <taxon>Segatella</taxon>
    </lineage>
</organism>
<dbReference type="Pfam" id="PF00109">
    <property type="entry name" value="ketoacyl-synt"/>
    <property type="match status" value="1"/>
</dbReference>
<evidence type="ECO:0000256" key="2">
    <source>
        <dbReference type="ARBA" id="ARBA00022679"/>
    </source>
</evidence>
<feature type="domain" description="Ketosynthase family 3 (KS3)" evidence="4">
    <location>
        <begin position="1"/>
        <end position="371"/>
    </location>
</feature>
<dbReference type="PANTHER" id="PTHR11712:SF320">
    <property type="entry name" value="BETA-KETOACYL SYNTHASE"/>
    <property type="match status" value="1"/>
</dbReference>
<dbReference type="InterPro" id="IPR020841">
    <property type="entry name" value="PKS_Beta-ketoAc_synthase_dom"/>
</dbReference>
<dbReference type="eggNOG" id="COG0236">
    <property type="taxonomic scope" value="Bacteria"/>
</dbReference>
<feature type="domain" description="Carrier" evidence="3">
    <location>
        <begin position="577"/>
        <end position="662"/>
    </location>
</feature>
<keyword evidence="2" id="KW-0808">Transferase</keyword>
<dbReference type="Gene3D" id="3.40.47.10">
    <property type="match status" value="1"/>
</dbReference>
<dbReference type="InterPro" id="IPR009081">
    <property type="entry name" value="PP-bd_ACP"/>
</dbReference>